<evidence type="ECO:0000313" key="1">
    <source>
        <dbReference type="EMBL" id="KAJ2813675.1"/>
    </source>
</evidence>
<organism evidence="1 2">
    <name type="scientific">Coemansia furcata</name>
    <dbReference type="NCBI Taxonomy" id="417177"/>
    <lineage>
        <taxon>Eukaryota</taxon>
        <taxon>Fungi</taxon>
        <taxon>Fungi incertae sedis</taxon>
        <taxon>Zoopagomycota</taxon>
        <taxon>Kickxellomycotina</taxon>
        <taxon>Kickxellomycetes</taxon>
        <taxon>Kickxellales</taxon>
        <taxon>Kickxellaceae</taxon>
        <taxon>Coemansia</taxon>
    </lineage>
</organism>
<sequence>MNTIRFGEGSGPSVCTAQGVVLLKKDRIYERRTDHTLWLLNHLHVPLTLKDLEDPPYDVLDIMTHSGTSSSHNGGVAAGSTNAASSGGGARNSHSLNPTHHRNSPHRLDRQHHFHQSPSSMSSYDMLSLNESLDRKYKFTEDTVFWTMDQEYNVVFVIDMSQSMYSIDPSTNDVHIQTALDTLEKCLAGMIQPFTVQSTLGMPGFLVEPHICASVVGYCPRQPGSYPAEKNCKQLPFCRTLIHARMVTNEELPDIIKSVRNFMFNYECEIQDSLGSFPPPPPPIPLDRVYEDVLPQPKLHTKIGRHGGKGRHQFTPLDSASGSGRVPQAGDTFTLAYDEDAPLLHTLQIVDYFLKIMPEVCSPAFVYLTDGVMRSNFAASKAQPVISSLSQRNTQCTFIQVGSCGGFTPETTLGYVGDNELLMYLAATLNGRFLYASDCPDTVLPQRANFYHQSMLIRETRLARASMRHRYDHVLYGGNRPGDVPRERYNSKKEGVPQTAQSGDAGFPWIADCKPPLVDTLAMRYIDYNIPASMSLLIEARMNEGFVVRTIQIAKLDRDGVAERVNVKMEMIWHPNVTIVYRITNTHFFGPPKTGRKTHSREALLTLKGTAGGSDDDVKGSGSDDDDADDDRSSTIDDRGQRGPNMVDIVIRSYRAFTMEFMNPGKSGGHKGELYLKVGMLHAFLKSITATDERMRQMYSLPPSTATAQLKFQPPVYISPFSASASSPPPWVDNKVIPLGSRVDTEEVDTDVFLTYTDWSAQHYHLYTMMRQINRSGGSFIPMAGFTHVASMYIDSGLALNCVKSMNFTEASKHGLRIMYDFRAYVCQFGTWGLLKDPKMSMVFLRDNLRLSRHVPVFVIVHWEMPTNWILRVSFSLYNGSSDARKIVMDCLPTFSNSFRPAYQDPSRDAVARATRPLHLLPLDLDIDQKVRPGMLTTRDIGDMHTYVVEWQWTYLAREGTREDLRGEGHDSEIVRQALHRLALTLGINRLTQDFTLINAKGESTGMMNGTDASKYDSCLTFYHEREGYEGEELLLACQYQIIVNMSQSSVTARTWVEPWSARVVRMLFEDDFRMLAPLGTFQQILQPGRCFQLKVPNIAEFHSKRMNMFSIMAVVTSSRIALRVLQLPDISPAHAVWSHPDGADSINTDDPTYQITRERDMDLDIEIHLLDDKGNVTERISATEYYKTHDRQETIKMAQNKKLSIKHMGTTKGERRAIFLERFMLTLFEKDSDGKYDPHIDKYRSNEYNPFILQMINPGHQRKLFFSKLSTQWMSSGEFTIVAYRCFLEFALFKWCDAISVNAELFNKLKFAENIVSELSHHISDVHKAAGVSNALDFHLYMEKWYVIRLPNNSSFLMVLLPNVPLASRNRHFQPTPASKEQTEQADENAESSHSAASSGSSRHRRQGSEPVRPPVLTPALERSMSNNTPGAADMTNHLATNVYTLLMECSMDNSEMHRHVRAMDVHKPTSVKSKLNLWPLDVPAEGTRMLGETMEGFVGEMGDKQDVPISFTDYALAEIKVIERMYSESYLQTIYLALLLNRSVAPADMLACQQSTLWKKRSIDVDITAFLHSQDVARASRDAKWQEQDRKGLQSMFTELLGESFNPLPFDVNPSQGRRYFCKAAPDKRSELEVCLQLAENPLFISFQCSIEVFDSTIGHKRRLNMPIDELPLSLEQLCEQANIPWRPPTDHFVPLANVRVILHINCQYLPDKSIVNQSSASSDVDSSDSEQSTILQMKPDRHELESLSTRPFQKTMSLASLVTSEFDPVALCAKEDMERDPDLLPSAIIAKKHTDAQMATLEGLPHDQLELVRHYHRMFVRFIAQETLHALRDIKPVTVPLLSQVWHTIATTVDEDAPLDRYAFSQNKMNFEFLISTADESKRQHAIDLAMSELLKLDSKIADYPHGKLHKLGTFVYMRDIRSRSERSDARKRWRARKLSDSQSKADHPARSGNVSGAAAKMSSRADLADAIPSWFLIKPVVTLDGVRILTHNYSVVTDEAASNVLAAMRQLLIDALKAANTRLLLEEMAETRMFPDLLVLPPSIRANPVPPRTAQRRGLHVDSQAPRDEQAVGTYRLSASPSAVQLANNSASHRDVHTPAPTSSIAGSGLAISGIGTIADASQITLGQDEAEQEVSGGSFNIASILRSFIPGNPQFYMCEEQFTHTFPLHPRIAPGKAVLAVLASGMLNNRLDNQRNMFFVRDGESIFYAVLTDRRMPYVSPFGESGPSGPRQLTSLSSAATPAGAISSPMYSAEAALPGAHTVATTSPDPTNYSSFVDASRVSLASVLSFSRTDAAPHTTSTQTQAAVPPGLSSRRRSPLMPALSTSALPIISSSGAGDALSATAPESPLASPRMMRSESLFRGSNRYAMAESVSQNHLSTTPESPLGRYLPSSLTNLEGQRHSGSAATRMADVDSRSNGSHRQVRAASIFTHMDAPRSPTASRDILNSDDGNVMGRVAAPSADAQPQLHKFRMSHTASTSAVPALDHPVINDSTSASYSEERTLPCIVLYIYGVNKPSKETTQGLVRQISEHITVHVTMPEMSDMLFRRVALYEHDMDFLFPKCNPEPSIVYLPLPQFVHDLDRLMLHFRQALGEIIGPFPASDILAKAMRRSYDHLLVHHDKDDKDDSVTIGDRVPSVLRADLARLLEGWKYDRESPRRVPVERLTFLYNFFTKSGAPPPEMTDIGTGIAIVSALPLSKNRVVSSGIWSPVPSADPSGVASLYPAPSSSRNPGAQPRGENDELTDDYVPASDLLKDATTPLGHRPGLSTSSGSSSPVTTESSGDSGNSNPQPIPVSELAGLFNEYLRQFKAAREHMKLDAADFKDLPLVMENQVAEFSGEPVIAITMWSNASVRLERLSAYVSRVYWNALGDYVSEQVLYPILSAGWGHHPNPVIKLPDPTVSIDSCYGYYGNSSARTRSAEVTVSLHSNPNGGQAATQSHLALLRAREIHLPRAPSTFTENTKKQVHAMEIARQMAQYWGSQETVKSLHHHRQKLPRVTGISHWFSEELRGVLETMCPSMQPALFRLLENPLVLDDTSQSAGHSPKPLFPAVSLRQAVPRDHTSVVYDVSALPKALKGTRQSFCIMCTLPLDGPLESTSVSASASQAQSTTFMRGGRNHATQGSSAASGAMQRQRLESLRRPMGDSSQQRLSARSSIGSSAAQMQGSMHGLGLQGLNQGEQQMSPQRYSRNKLGNSALLGRRPYRLPDVTGLSSASSAPKKMPPPSDYKPIADPETLVLDVDEITYYPSHSKAVRVSSTAWLVVWLVGGEVEMVGYNVSQRLWDCVCDQIKQRLERESRRKQLLGMFASHMGGIFPGYDRQARHKSITSTWLDRNVTRDLINKFALQQQLTVDDQVHYFNIERIISPDYARLLGLYEGSANLEAIIANPPVAGMTLNDMKTEVALRQLQPEHLRWTRKLTFVDYTQPYVDTNHPDTLFRIGSRFMRAYQGRVAQVLRYDELMKIAERWRQLVAVNGLHEAINRPVRMSMFGVHSSDTQTSSLGEHRIVSRNTSTMSASVGAPNVSSSAAANLVLVQRNEAQIQAPARGDLSASASGHRALTAKDKSATPTAMPDDESTSEISLEDIRKLIENARLLHFVCAPLPIASAIRPATADLRGFSRLFRVVSAMLQNLADSYIDYLCSTGHIVARRFEKVLPWREALAGLGYEPERVMYFTQALLGLPRRRRSSGQHLPSGAEAMLPGIQAPCAYLIANTDRTNLVTQIEVSPQMLSIHMHALSRSTPEWRSAVPGYVKSSVKTQSIKKFAFELSKYKKLLHAKSFVYDFQLRYVATLLKPVEPTLVGATGHPGTSMHQARGASENKRQPVVAIYSSDSEADEADCASDGSELSDVDVAGNGRYSGANHRDGSLGTFAQQLHVHIDLMSFFAELAEQRYFSTRFSTRRLVRTRLPMTHREIYEYFLSHSERYHFYTDGCRPTTAGSGSSPQGGKVPLSSVCSDIATHSGCYRLYEGALADGPHSGFFEGSGMVSEPGSLMWPLVGSRQDNLSRGTKIASSAPEPVSKLAHTNSGPTDGHHGHPLMFNSKGRGAHLYASDRAPLIHKPGSDQRAHAVGGGGKQIAASYAPVSQWWGNVMSSSGMPSGGDQRPGTNYASGAPALSGRYGQAHLFDTPAMSVPSPSPLRVGSIRSHTSVAPHANHSSRAESQADHGKHMAKSLEFAQDEYSACKIHLSSNDAFVRVSLMALAPDCDSCRADLILEAQKSKERQLSHRQADGVDGGNQEEQRRHHHHHHRHHHRNRNRHQLKREGKAEDPADLTEPRHRRHRRRKGHSNSADAIDDIDTLFGSPGSKSVRGTKQPYRPYQSLAATAKATNIAGSRVGAEAGRQRHRYDGTRSGIDRQSPLQRWMSSLASDFITDPQIDGLQALGSKDPSQVSSSGSSSAQLSFYLVIDMDPQTTIGLSNLQADDSHSRNGSLVPLRGSAVHVGNGSVNDADLLGSRQCQSCRSLSLKAGSPKVCGIHKVLGAIQIDMRDWENKGDVWSKEPTMVMEVSEIDPDEYDREDPDIVAWIQETTRRVIRHAMVDYHRDFNWYLVYQRLRVADIPRGLVPSDIGDLVAFIERQSWIDVGSTDEAVQQLLGLNISAQRIIEALQLRLRRFYVEPAQLMASLHAANVQAVASQPAVVFQPASSAVDEQQHLRSIGGHKSRTTLAACAQGGLAAGTDTPVALSRTSTMDPLLPAATRAGAGCSSDDDPAMFTAGQTCHQCPTAAIDSQGRVLYEQSSSNIDDVLRLLSPLNSNSSHKILLDPSFQKTFSRYVQLSVSDCPWQCRKHDRPMAVPAYNWAVDNANLTANDDAPAVAAFGDDNVSNVQVRPARDGASIPAHLASRRIIHQAQESSATPASGGNSRYQSQHGRVGGASIASLATADSPASSYVAHHTSVPSGSSDLAQLPHSFSAHRMLDPHQHRSGTPADHSAARVTDMFGPSELPASIAPVTDFFTHARVESLPGTLLIVDPSDNEFAARLLVLNPFAYHGVLEFLFVRSAGDSGEARLDKIRAVARLRQRDGLHEYERKHINLALSTISAVVWDMVTEASV</sequence>
<keyword evidence="2" id="KW-1185">Reference proteome</keyword>
<dbReference type="EMBL" id="JANBUP010000031">
    <property type="protein sequence ID" value="KAJ2813675.1"/>
    <property type="molecule type" value="Genomic_DNA"/>
</dbReference>
<evidence type="ECO:0000313" key="2">
    <source>
        <dbReference type="Proteomes" id="UP001140096"/>
    </source>
</evidence>
<protein>
    <submittedName>
        <fullName evidence="1">Uncharacterized protein</fullName>
    </submittedName>
</protein>
<comment type="caution">
    <text evidence="1">The sequence shown here is derived from an EMBL/GenBank/DDBJ whole genome shotgun (WGS) entry which is preliminary data.</text>
</comment>
<dbReference type="Proteomes" id="UP001140096">
    <property type="component" value="Unassembled WGS sequence"/>
</dbReference>
<name>A0ACC1LQY7_9FUNG</name>
<gene>
    <name evidence="1" type="ORF">H4S07_000500</name>
</gene>
<accession>A0ACC1LQY7</accession>
<reference evidence="1" key="1">
    <citation type="submission" date="2022-07" db="EMBL/GenBank/DDBJ databases">
        <title>Phylogenomic reconstructions and comparative analyses of Kickxellomycotina fungi.</title>
        <authorList>
            <person name="Reynolds N.K."/>
            <person name="Stajich J.E."/>
            <person name="Barry K."/>
            <person name="Grigoriev I.V."/>
            <person name="Crous P."/>
            <person name="Smith M.E."/>
        </authorList>
    </citation>
    <scope>NUCLEOTIDE SEQUENCE</scope>
    <source>
        <strain evidence="1">CBS 102833</strain>
    </source>
</reference>
<proteinExistence type="predicted"/>